<dbReference type="GO" id="GO:0015833">
    <property type="term" value="P:peptide transport"/>
    <property type="evidence" value="ECO:0007669"/>
    <property type="project" value="TreeGrafter"/>
</dbReference>
<keyword evidence="3" id="KW-0732">Signal</keyword>
<dbReference type="EMBL" id="LOPV01000631">
    <property type="protein sequence ID" value="KTG12212.1"/>
    <property type="molecule type" value="Genomic_DNA"/>
</dbReference>
<protein>
    <submittedName>
        <fullName evidence="6">ABC transporter substrate-binding protein</fullName>
    </submittedName>
</protein>
<evidence type="ECO:0000256" key="1">
    <source>
        <dbReference type="ARBA" id="ARBA00005695"/>
    </source>
</evidence>
<dbReference type="GO" id="GO:1904680">
    <property type="term" value="F:peptide transmembrane transporter activity"/>
    <property type="evidence" value="ECO:0007669"/>
    <property type="project" value="TreeGrafter"/>
</dbReference>
<sequence>MSRQDRTHNDTKFGSKLGKVSDQFEDSNSRRTFLKALGATGIAGLAGCTGGDGESYSGDDSGDDTTASTGGEETETEESTESNTGSSTLRMSATQRFGTVDPAKGTDYTQVLALINLYDPLVFPDTEGELKPHLAEDWTVSDDNKTYTFTLQEGATFHSGNPVRAEDVKFSAERFLDLNQGYSSLLGNVLSKDNVVVEDEQTISFTLDRVHSPFLATLVLLFVVDKKAVLDNAEDGDFGDRGDYGQNYLNNNDAGSGPYELAGFERQAQISFSRYADYWGSFKDGAYDNVVVQIITKDPTVRSLMKTGELDMSSQYQSEETYQALAKEDDIRVDSVATVTMFYFKINTQKSPTDDPAVREAMAYGFDYETARNQIAPGSLPAQGPLAPSFGVHNDDIVQPTYDPEKAKQILADAGYEEGDITVQNTYVKDYGLEEKMGLLFQQNMDEIGINVELNPQTWGTMTELATSVEKTPHVNQVFYGPVYPSPDTVFYNQFHSEAASTWMSMEHLEDSTVDSLIDEARSTVDPDTRAQLYADLQEHLANLYPDIFIFIQSKKHAFAEDVKGYTFRPSMSFDYWFPDFYQG</sequence>
<accession>A0A0W1RF05</accession>
<keyword evidence="2" id="KW-0813">Transport</keyword>
<dbReference type="AlphaFoldDB" id="A0A0W1RF05"/>
<dbReference type="InterPro" id="IPR006311">
    <property type="entry name" value="TAT_signal"/>
</dbReference>
<evidence type="ECO:0000256" key="4">
    <source>
        <dbReference type="SAM" id="MobiDB-lite"/>
    </source>
</evidence>
<evidence type="ECO:0000256" key="2">
    <source>
        <dbReference type="ARBA" id="ARBA00022448"/>
    </source>
</evidence>
<dbReference type="Gene3D" id="3.90.76.10">
    <property type="entry name" value="Dipeptide-binding Protein, Domain 1"/>
    <property type="match status" value="1"/>
</dbReference>
<dbReference type="PROSITE" id="PS51318">
    <property type="entry name" value="TAT"/>
    <property type="match status" value="1"/>
</dbReference>
<feature type="region of interest" description="Disordered" evidence="4">
    <location>
        <begin position="1"/>
        <end position="26"/>
    </location>
</feature>
<comment type="similarity">
    <text evidence="1">Belongs to the bacterial solute-binding protein 5 family.</text>
</comment>
<dbReference type="InterPro" id="IPR000914">
    <property type="entry name" value="SBP_5_dom"/>
</dbReference>
<evidence type="ECO:0000313" key="7">
    <source>
        <dbReference type="Proteomes" id="UP000053157"/>
    </source>
</evidence>
<keyword evidence="7" id="KW-1185">Reference proteome</keyword>
<dbReference type="InterPro" id="IPR030678">
    <property type="entry name" value="Peptide/Ni-bd"/>
</dbReference>
<dbReference type="PANTHER" id="PTHR30290:SF9">
    <property type="entry name" value="OLIGOPEPTIDE-BINDING PROTEIN APPA"/>
    <property type="match status" value="1"/>
</dbReference>
<organism evidence="6 7">
    <name type="scientific">Haloferax profundi</name>
    <dbReference type="NCBI Taxonomy" id="1544718"/>
    <lineage>
        <taxon>Archaea</taxon>
        <taxon>Methanobacteriati</taxon>
        <taxon>Methanobacteriota</taxon>
        <taxon>Stenosarchaea group</taxon>
        <taxon>Halobacteria</taxon>
        <taxon>Halobacteriales</taxon>
        <taxon>Haloferacaceae</taxon>
        <taxon>Haloferax</taxon>
    </lineage>
</organism>
<dbReference type="SUPFAM" id="SSF53850">
    <property type="entry name" value="Periplasmic binding protein-like II"/>
    <property type="match status" value="1"/>
</dbReference>
<evidence type="ECO:0000313" key="6">
    <source>
        <dbReference type="EMBL" id="KTG12212.1"/>
    </source>
</evidence>
<feature type="compositionally biased region" description="Basic and acidic residues" evidence="4">
    <location>
        <begin position="1"/>
        <end position="13"/>
    </location>
</feature>
<name>A0A0W1RF05_9EURY</name>
<evidence type="ECO:0000259" key="5">
    <source>
        <dbReference type="Pfam" id="PF00496"/>
    </source>
</evidence>
<dbReference type="CDD" id="cd08512">
    <property type="entry name" value="PBP2_NikA_DppA_OppA_like_7"/>
    <property type="match status" value="1"/>
</dbReference>
<dbReference type="Gene3D" id="3.40.190.10">
    <property type="entry name" value="Periplasmic binding protein-like II"/>
    <property type="match status" value="1"/>
</dbReference>
<dbReference type="PANTHER" id="PTHR30290">
    <property type="entry name" value="PERIPLASMIC BINDING COMPONENT OF ABC TRANSPORTER"/>
    <property type="match status" value="1"/>
</dbReference>
<feature type="region of interest" description="Disordered" evidence="4">
    <location>
        <begin position="43"/>
        <end position="91"/>
    </location>
</feature>
<reference evidence="6 7" key="1">
    <citation type="submission" date="2015-12" db="EMBL/GenBank/DDBJ databases">
        <title>Haloferax profundi sp. nov. isolated from the Discovery deep brine-seawater interface in the Red Sea.</title>
        <authorList>
            <person name="Zhang G."/>
            <person name="Stingl U."/>
            <person name="Rashid M."/>
        </authorList>
    </citation>
    <scope>NUCLEOTIDE SEQUENCE [LARGE SCALE GENOMIC DNA]</scope>
    <source>
        <strain evidence="6 7">SB29</strain>
    </source>
</reference>
<dbReference type="Gene3D" id="3.10.105.10">
    <property type="entry name" value="Dipeptide-binding Protein, Domain 3"/>
    <property type="match status" value="1"/>
</dbReference>
<dbReference type="Proteomes" id="UP000053157">
    <property type="component" value="Unassembled WGS sequence"/>
</dbReference>
<evidence type="ECO:0000256" key="3">
    <source>
        <dbReference type="ARBA" id="ARBA00022729"/>
    </source>
</evidence>
<dbReference type="Pfam" id="PF00496">
    <property type="entry name" value="SBP_bac_5"/>
    <property type="match status" value="1"/>
</dbReference>
<dbReference type="RefSeq" id="WP_058573544.1">
    <property type="nucleotide sequence ID" value="NZ_LOPV01000631.1"/>
</dbReference>
<dbReference type="GO" id="GO:0043190">
    <property type="term" value="C:ATP-binding cassette (ABC) transporter complex"/>
    <property type="evidence" value="ECO:0007669"/>
    <property type="project" value="InterPro"/>
</dbReference>
<feature type="compositionally biased region" description="Low complexity" evidence="4">
    <location>
        <begin position="54"/>
        <end position="71"/>
    </location>
</feature>
<dbReference type="OrthoDB" id="37176at2157"/>
<comment type="caution">
    <text evidence="6">The sequence shown here is derived from an EMBL/GenBank/DDBJ whole genome shotgun (WGS) entry which is preliminary data.</text>
</comment>
<dbReference type="PIRSF" id="PIRSF002741">
    <property type="entry name" value="MppA"/>
    <property type="match status" value="1"/>
</dbReference>
<proteinExistence type="inferred from homology"/>
<feature type="domain" description="Solute-binding protein family 5" evidence="5">
    <location>
        <begin position="129"/>
        <end position="500"/>
    </location>
</feature>
<gene>
    <name evidence="6" type="ORF">AUR66_19815</name>
</gene>
<dbReference type="GO" id="GO:0042597">
    <property type="term" value="C:periplasmic space"/>
    <property type="evidence" value="ECO:0007669"/>
    <property type="project" value="UniProtKB-ARBA"/>
</dbReference>
<dbReference type="InterPro" id="IPR039424">
    <property type="entry name" value="SBP_5"/>
</dbReference>